<feature type="transmembrane region" description="Helical" evidence="1">
    <location>
        <begin position="133"/>
        <end position="151"/>
    </location>
</feature>
<dbReference type="EMBL" id="DRLI01000315">
    <property type="protein sequence ID" value="HHM02968.1"/>
    <property type="molecule type" value="Genomic_DNA"/>
</dbReference>
<organism evidence="2">
    <name type="scientific">Caldithrix abyssi</name>
    <dbReference type="NCBI Taxonomy" id="187145"/>
    <lineage>
        <taxon>Bacteria</taxon>
        <taxon>Pseudomonadati</taxon>
        <taxon>Calditrichota</taxon>
        <taxon>Calditrichia</taxon>
        <taxon>Calditrichales</taxon>
        <taxon>Calditrichaceae</taxon>
        <taxon>Caldithrix</taxon>
    </lineage>
</organism>
<dbReference type="Proteomes" id="UP000885771">
    <property type="component" value="Unassembled WGS sequence"/>
</dbReference>
<name>A0A7V5RQL6_CALAY</name>
<evidence type="ECO:0000256" key="1">
    <source>
        <dbReference type="SAM" id="Phobius"/>
    </source>
</evidence>
<comment type="caution">
    <text evidence="2">The sequence shown here is derived from an EMBL/GenBank/DDBJ whole genome shotgun (WGS) entry which is preliminary data.</text>
</comment>
<sequence>MYMVEQLRKILKFGEDLEPMVREAGLPSGYIPLFLELRQTQSLSRECRPLNLKELDDILIAYWAGRYTAEQLSMLKAALIGDDSTARLFVKRLMDHQGHIRAGMNAKEAGLSMDALIKRGRSVNNSSSFYKKWAAVWIFPIAATILTVLLWPRLSIYDKFNFDQEPPLAFQTDVQRNLLEYTPLSSPVDSFFINGMKAYLACDYKQALNIWAGHPMKGKHERLIRLYSALSYIGLALSRENGNKQNDNNISRAITLLRGLGPDISDTERYFYALALILAERDS</sequence>
<protein>
    <submittedName>
        <fullName evidence="2">Uncharacterized protein</fullName>
    </submittedName>
</protein>
<keyword evidence="1" id="KW-1133">Transmembrane helix</keyword>
<reference evidence="2" key="1">
    <citation type="journal article" date="2020" name="mSystems">
        <title>Genome- and Community-Level Interaction Insights into Carbon Utilization and Element Cycling Functions of Hydrothermarchaeota in Hydrothermal Sediment.</title>
        <authorList>
            <person name="Zhou Z."/>
            <person name="Liu Y."/>
            <person name="Xu W."/>
            <person name="Pan J."/>
            <person name="Luo Z.H."/>
            <person name="Li M."/>
        </authorList>
    </citation>
    <scope>NUCLEOTIDE SEQUENCE [LARGE SCALE GENOMIC DNA]</scope>
    <source>
        <strain evidence="2">HyVt-460</strain>
    </source>
</reference>
<proteinExistence type="predicted"/>
<keyword evidence="1" id="KW-0812">Transmembrane</keyword>
<gene>
    <name evidence="2" type="ORF">ENJ15_08120</name>
</gene>
<dbReference type="AlphaFoldDB" id="A0A7V5RQL6"/>
<feature type="non-terminal residue" evidence="2">
    <location>
        <position position="283"/>
    </location>
</feature>
<accession>A0A7V5RQL6</accession>
<keyword evidence="1" id="KW-0472">Membrane</keyword>
<evidence type="ECO:0000313" key="2">
    <source>
        <dbReference type="EMBL" id="HHM02968.1"/>
    </source>
</evidence>